<comment type="subcellular location">
    <subcellularLocation>
        <location evidence="3">Lysosome</location>
    </subcellularLocation>
    <subcellularLocation>
        <location evidence="4">Secreted</location>
    </subcellularLocation>
</comment>
<evidence type="ECO:0000256" key="13">
    <source>
        <dbReference type="ARBA" id="ARBA00023157"/>
    </source>
</evidence>
<dbReference type="Pfam" id="PF17786">
    <property type="entry name" value="Mannosidase_ig"/>
    <property type="match status" value="1"/>
</dbReference>
<evidence type="ECO:0000256" key="19">
    <source>
        <dbReference type="ARBA" id="ARBA00041069"/>
    </source>
</evidence>
<dbReference type="Gene3D" id="2.60.40.10">
    <property type="entry name" value="Immunoglobulins"/>
    <property type="match status" value="3"/>
</dbReference>
<evidence type="ECO:0000256" key="8">
    <source>
        <dbReference type="ARBA" id="ARBA00012754"/>
    </source>
</evidence>
<keyword evidence="16" id="KW-0326">Glycosidase</keyword>
<comment type="similarity">
    <text evidence="18">Belongs to the glycosyl hydrolase 2 family. Beta-mannosidase B subfamily.</text>
</comment>
<evidence type="ECO:0000256" key="11">
    <source>
        <dbReference type="ARBA" id="ARBA00022729"/>
    </source>
</evidence>
<keyword evidence="10" id="KW-0964">Secreted</keyword>
<dbReference type="InterPro" id="IPR006103">
    <property type="entry name" value="Glyco_hydro_2_cat"/>
</dbReference>
<dbReference type="InterPro" id="IPR041625">
    <property type="entry name" value="Beta-mannosidase_Ig"/>
</dbReference>
<dbReference type="InterPro" id="IPR036156">
    <property type="entry name" value="Beta-gal/glucu_dom_sf"/>
</dbReference>
<dbReference type="Pfam" id="PF22666">
    <property type="entry name" value="Glyco_hydro_2_N2"/>
    <property type="match status" value="1"/>
</dbReference>
<keyword evidence="11" id="KW-0732">Signal</keyword>
<feature type="domain" description="Beta-mannosidase Ig-fold" evidence="23">
    <location>
        <begin position="775"/>
        <end position="834"/>
    </location>
</feature>
<dbReference type="EC" id="3.2.1.25" evidence="8"/>
<reference evidence="26 27" key="1">
    <citation type="submission" date="2021-12" db="EMBL/GenBank/DDBJ databases">
        <title>Genome sequencing of bacteria with rrn-lacking chromosome and rrn-plasmid.</title>
        <authorList>
            <person name="Anda M."/>
            <person name="Iwasaki W."/>
        </authorList>
    </citation>
    <scope>NUCLEOTIDE SEQUENCE [LARGE SCALE GENOMIC DNA]</scope>
    <source>
        <strain evidence="26 27">NBRC 15940</strain>
    </source>
</reference>
<organism evidence="26 27">
    <name type="scientific">Persicobacter diffluens</name>
    <dbReference type="NCBI Taxonomy" id="981"/>
    <lineage>
        <taxon>Bacteria</taxon>
        <taxon>Pseudomonadati</taxon>
        <taxon>Bacteroidota</taxon>
        <taxon>Cytophagia</taxon>
        <taxon>Cytophagales</taxon>
        <taxon>Persicobacteraceae</taxon>
        <taxon>Persicobacter</taxon>
    </lineage>
</organism>
<evidence type="ECO:0000256" key="18">
    <source>
        <dbReference type="ARBA" id="ARBA00038429"/>
    </source>
</evidence>
<gene>
    <name evidence="26" type="ORF">PEDI_40260</name>
</gene>
<dbReference type="InterPro" id="IPR017853">
    <property type="entry name" value="GH"/>
</dbReference>
<dbReference type="Pfam" id="PF02836">
    <property type="entry name" value="Glyco_hydro_2_C"/>
    <property type="match status" value="1"/>
</dbReference>
<dbReference type="Gene3D" id="2.60.120.260">
    <property type="entry name" value="Galactose-binding domain-like"/>
    <property type="match status" value="1"/>
</dbReference>
<protein>
    <recommendedName>
        <fullName evidence="9">Beta-mannosidase</fullName>
        <ecNumber evidence="8">3.2.1.25</ecNumber>
    </recommendedName>
    <alternativeName>
        <fullName evidence="19">Beta-mannosidase B</fullName>
    </alternativeName>
    <alternativeName>
        <fullName evidence="17">Lysosomal beta A mannosidase</fullName>
    </alternativeName>
    <alternativeName>
        <fullName evidence="20">Mannanase B</fullName>
    </alternativeName>
</protein>
<evidence type="ECO:0000256" key="3">
    <source>
        <dbReference type="ARBA" id="ARBA00004371"/>
    </source>
</evidence>
<dbReference type="InterPro" id="IPR006102">
    <property type="entry name" value="Ig-like_GH2"/>
</dbReference>
<name>A0AAN5ALP5_9BACT</name>
<evidence type="ECO:0000256" key="9">
    <source>
        <dbReference type="ARBA" id="ARBA00015707"/>
    </source>
</evidence>
<dbReference type="SUPFAM" id="SSF49303">
    <property type="entry name" value="beta-Galactosidase/glucuronidase domain"/>
    <property type="match status" value="3"/>
</dbReference>
<comment type="subunit">
    <text evidence="6">Monomer.</text>
</comment>
<evidence type="ECO:0000256" key="7">
    <source>
        <dbReference type="ARBA" id="ARBA00011738"/>
    </source>
</evidence>
<evidence type="ECO:0000259" key="22">
    <source>
        <dbReference type="Pfam" id="PF02836"/>
    </source>
</evidence>
<evidence type="ECO:0000256" key="1">
    <source>
        <dbReference type="ARBA" id="ARBA00000829"/>
    </source>
</evidence>
<comment type="caution">
    <text evidence="26">The sequence shown here is derived from an EMBL/GenBank/DDBJ whole genome shotgun (WGS) entry which is preliminary data.</text>
</comment>
<keyword evidence="15" id="KW-0458">Lysosome</keyword>
<evidence type="ECO:0000256" key="4">
    <source>
        <dbReference type="ARBA" id="ARBA00004613"/>
    </source>
</evidence>
<comment type="catalytic activity">
    <reaction evidence="1">
        <text>Hydrolysis of terminal, non-reducing beta-D-mannose residues in beta-D-mannosides.</text>
        <dbReference type="EC" id="3.2.1.25"/>
    </reaction>
</comment>
<dbReference type="AlphaFoldDB" id="A0AAN5ALP5"/>
<dbReference type="GO" id="GO:0005975">
    <property type="term" value="P:carbohydrate metabolic process"/>
    <property type="evidence" value="ECO:0007669"/>
    <property type="project" value="InterPro"/>
</dbReference>
<evidence type="ECO:0000256" key="17">
    <source>
        <dbReference type="ARBA" id="ARBA00032581"/>
    </source>
</evidence>
<dbReference type="InterPro" id="IPR050887">
    <property type="entry name" value="Beta-mannosidase_GH2"/>
</dbReference>
<dbReference type="Proteomes" id="UP001310022">
    <property type="component" value="Unassembled WGS sequence"/>
</dbReference>
<feature type="domain" description="Beta-mannosidase-like galactose-binding" evidence="25">
    <location>
        <begin position="37"/>
        <end position="208"/>
    </location>
</feature>
<evidence type="ECO:0000256" key="5">
    <source>
        <dbReference type="ARBA" id="ARBA00004740"/>
    </source>
</evidence>
<dbReference type="RefSeq" id="WP_338238633.1">
    <property type="nucleotide sequence ID" value="NZ_BQKE01000003.1"/>
</dbReference>
<evidence type="ECO:0000256" key="15">
    <source>
        <dbReference type="ARBA" id="ARBA00023228"/>
    </source>
</evidence>
<dbReference type="EMBL" id="BQKE01000003">
    <property type="protein sequence ID" value="GJM63474.1"/>
    <property type="molecule type" value="Genomic_DNA"/>
</dbReference>
<dbReference type="GO" id="GO:0006516">
    <property type="term" value="P:glycoprotein catabolic process"/>
    <property type="evidence" value="ECO:0007669"/>
    <property type="project" value="TreeGrafter"/>
</dbReference>
<evidence type="ECO:0000259" key="23">
    <source>
        <dbReference type="Pfam" id="PF17753"/>
    </source>
</evidence>
<dbReference type="Pfam" id="PF00703">
    <property type="entry name" value="Glyco_hydro_2"/>
    <property type="match status" value="1"/>
</dbReference>
<dbReference type="SUPFAM" id="SSF49785">
    <property type="entry name" value="Galactose-binding domain-like"/>
    <property type="match status" value="1"/>
</dbReference>
<evidence type="ECO:0000259" key="21">
    <source>
        <dbReference type="Pfam" id="PF00703"/>
    </source>
</evidence>
<comment type="function">
    <text evidence="2">Exoglycosidase that cleaves the single beta-linked mannose residue from the non-reducing end of all N-linked glycoprotein oligosaccharides.</text>
</comment>
<dbReference type="Gene3D" id="3.20.20.80">
    <property type="entry name" value="Glycosidases"/>
    <property type="match status" value="1"/>
</dbReference>
<evidence type="ECO:0000313" key="27">
    <source>
        <dbReference type="Proteomes" id="UP001310022"/>
    </source>
</evidence>
<keyword evidence="14" id="KW-0325">Glycoprotein</keyword>
<dbReference type="FunFam" id="2.60.120.260:FF:000060">
    <property type="entry name" value="Probable beta-mannosidase"/>
    <property type="match status" value="1"/>
</dbReference>
<feature type="domain" description="Glycoside hydrolase family 2 immunoglobulin-like beta-sandwich" evidence="21">
    <location>
        <begin position="220"/>
        <end position="323"/>
    </location>
</feature>
<dbReference type="SUPFAM" id="SSF51445">
    <property type="entry name" value="(Trans)glycosidases"/>
    <property type="match status" value="1"/>
</dbReference>
<evidence type="ECO:0000256" key="6">
    <source>
        <dbReference type="ARBA" id="ARBA00011245"/>
    </source>
</evidence>
<comment type="pathway">
    <text evidence="5">Glycan metabolism; N-glycan degradation.</text>
</comment>
<feature type="domain" description="Glycoside hydrolase family 2 catalytic" evidence="22">
    <location>
        <begin position="340"/>
        <end position="458"/>
    </location>
</feature>
<sequence>MLKAFSFGFFFVIFMGILSCSTTQEPPVLTKSIREGWQLRELGKEAKYPAIVPSEVHWDLMKAGVIPDPFLGSNEDAVQWVSEKDWVYTNEFQLEEHWLDYDQVALQFEGLDTYAEVSVNGHRVLQAENMFIAYEADVKEYLKAGTNELKVVFNSPLRVAKPLHDQFNYEFPAQNDAADEKMSVFTRKAPYMYGWDWGPRLVTMGIYRPVNLRAYNAGEIRDFHLKPQSISEQAAEVEVAVEVHSLLHEFGELDIYDAQDNLIASVGEKLQKGANELKVSFTVEDPKLWWPNGMGEQHLYEYRADLRINGKLADRQEQRIGFKTVEVVNEPDADGESFYLKVNGKPLFMKGTNYIPQDNILPRVTEADYVQMLNAAKEANNNMIRVWGGGIYENDQFYELCDELGLLVWQDFMFACTMYPWDKAFLANVKKEAEYNVKRLRNHASLAMWCGNNEVQVGWENWGWHDAFGYSPEDSVKMYHGYEALFKELLPEVVADLDAGRFYYPSSPISNWGDTKDFAIGDNHYWGVWWGKLPFESYNTAIPRFMSEFGFQSFPIMSSIKRFSEEKDWALESPVMNIHQKSSIGNVTILEYMQRDYRVPEDFEDFVYVSQVLQGYGMQIGMEAHRRNMPFCMGSLVWQLNDVWPAASWSAIDYYGKRKAFYFTMQRAFEPILISTETEEDQLKIYLVSDLPEHKRGKLVLEWKDFTGKVYQQKEKSVDIASSSSEVVEQLALSDLPKGFIASKGYLKMTLEVDGEKQEKHFFYRRTKDLKLPETAVKISQKQVKEGFELTLTADAFAKDVYVDAGKASGIFSNNFVDVEAGVAQTILFRSEEQAVKFSTKHIRETY</sequence>
<dbReference type="InterPro" id="IPR041447">
    <property type="entry name" value="Mannosidase_ig"/>
</dbReference>
<proteinExistence type="inferred from homology"/>
<dbReference type="InterPro" id="IPR054593">
    <property type="entry name" value="Beta-mannosidase-like_N2"/>
</dbReference>
<evidence type="ECO:0000256" key="10">
    <source>
        <dbReference type="ARBA" id="ARBA00022525"/>
    </source>
</evidence>
<dbReference type="GO" id="GO:0004567">
    <property type="term" value="F:beta-mannosidase activity"/>
    <property type="evidence" value="ECO:0007669"/>
    <property type="project" value="UniProtKB-EC"/>
</dbReference>
<dbReference type="InterPro" id="IPR008979">
    <property type="entry name" value="Galactose-bd-like_sf"/>
</dbReference>
<evidence type="ECO:0000256" key="16">
    <source>
        <dbReference type="ARBA" id="ARBA00023295"/>
    </source>
</evidence>
<dbReference type="PROSITE" id="PS51257">
    <property type="entry name" value="PROKAR_LIPOPROTEIN"/>
    <property type="match status" value="1"/>
</dbReference>
<feature type="domain" description="Mannosidase Ig/CBM-like" evidence="24">
    <location>
        <begin position="682"/>
        <end position="769"/>
    </location>
</feature>
<dbReference type="GO" id="GO:0005764">
    <property type="term" value="C:lysosome"/>
    <property type="evidence" value="ECO:0007669"/>
    <property type="project" value="UniProtKB-SubCell"/>
</dbReference>
<dbReference type="GO" id="GO:0005576">
    <property type="term" value="C:extracellular region"/>
    <property type="evidence" value="ECO:0007669"/>
    <property type="project" value="UniProtKB-SubCell"/>
</dbReference>
<dbReference type="Pfam" id="PF17753">
    <property type="entry name" value="Ig_mannosidase"/>
    <property type="match status" value="1"/>
</dbReference>
<evidence type="ECO:0000259" key="24">
    <source>
        <dbReference type="Pfam" id="PF17786"/>
    </source>
</evidence>
<dbReference type="FunFam" id="3.20.20.80:FF:000050">
    <property type="entry name" value="Beta-mannosidase B"/>
    <property type="match status" value="1"/>
</dbReference>
<evidence type="ECO:0000256" key="20">
    <source>
        <dbReference type="ARBA" id="ARBA00041614"/>
    </source>
</evidence>
<comment type="subunit">
    <text evidence="7">Homodimer.</text>
</comment>
<keyword evidence="12" id="KW-0378">Hydrolase</keyword>
<evidence type="ECO:0000256" key="12">
    <source>
        <dbReference type="ARBA" id="ARBA00022801"/>
    </source>
</evidence>
<accession>A0AAN5ALP5</accession>
<evidence type="ECO:0000256" key="14">
    <source>
        <dbReference type="ARBA" id="ARBA00023180"/>
    </source>
</evidence>
<evidence type="ECO:0000313" key="26">
    <source>
        <dbReference type="EMBL" id="GJM63474.1"/>
    </source>
</evidence>
<keyword evidence="27" id="KW-1185">Reference proteome</keyword>
<dbReference type="PANTHER" id="PTHR43730">
    <property type="entry name" value="BETA-MANNOSIDASE"/>
    <property type="match status" value="1"/>
</dbReference>
<keyword evidence="13" id="KW-1015">Disulfide bond</keyword>
<evidence type="ECO:0000256" key="2">
    <source>
        <dbReference type="ARBA" id="ARBA00003150"/>
    </source>
</evidence>
<evidence type="ECO:0000259" key="25">
    <source>
        <dbReference type="Pfam" id="PF22666"/>
    </source>
</evidence>
<dbReference type="PANTHER" id="PTHR43730:SF1">
    <property type="entry name" value="BETA-MANNOSIDASE"/>
    <property type="match status" value="1"/>
</dbReference>
<dbReference type="InterPro" id="IPR013783">
    <property type="entry name" value="Ig-like_fold"/>
</dbReference>